<feature type="signal peptide" evidence="1">
    <location>
        <begin position="1"/>
        <end position="18"/>
    </location>
</feature>
<dbReference type="EMBL" id="QKKF02007188">
    <property type="protein sequence ID" value="RZF46045.1"/>
    <property type="molecule type" value="Genomic_DNA"/>
</dbReference>
<dbReference type="Proteomes" id="UP000291343">
    <property type="component" value="Unassembled WGS sequence"/>
</dbReference>
<evidence type="ECO:0000313" key="2">
    <source>
        <dbReference type="EMBL" id="RZF46045.1"/>
    </source>
</evidence>
<evidence type="ECO:0000313" key="3">
    <source>
        <dbReference type="Proteomes" id="UP000291343"/>
    </source>
</evidence>
<evidence type="ECO:0000256" key="1">
    <source>
        <dbReference type="SAM" id="SignalP"/>
    </source>
</evidence>
<protein>
    <submittedName>
        <fullName evidence="2">Uncharacterized protein</fullName>
    </submittedName>
</protein>
<name>A0A482XJ13_LAOST</name>
<proteinExistence type="predicted"/>
<comment type="caution">
    <text evidence="2">The sequence shown here is derived from an EMBL/GenBank/DDBJ whole genome shotgun (WGS) entry which is preliminary data.</text>
</comment>
<dbReference type="AlphaFoldDB" id="A0A482XJ13"/>
<keyword evidence="3" id="KW-1185">Reference proteome</keyword>
<accession>A0A482XJ13</accession>
<organism evidence="2 3">
    <name type="scientific">Laodelphax striatellus</name>
    <name type="common">Small brown planthopper</name>
    <name type="synonym">Delphax striatella</name>
    <dbReference type="NCBI Taxonomy" id="195883"/>
    <lineage>
        <taxon>Eukaryota</taxon>
        <taxon>Metazoa</taxon>
        <taxon>Ecdysozoa</taxon>
        <taxon>Arthropoda</taxon>
        <taxon>Hexapoda</taxon>
        <taxon>Insecta</taxon>
        <taxon>Pterygota</taxon>
        <taxon>Neoptera</taxon>
        <taxon>Paraneoptera</taxon>
        <taxon>Hemiptera</taxon>
        <taxon>Auchenorrhyncha</taxon>
        <taxon>Fulgoroidea</taxon>
        <taxon>Delphacidae</taxon>
        <taxon>Criomorphinae</taxon>
        <taxon>Laodelphax</taxon>
    </lineage>
</organism>
<keyword evidence="1" id="KW-0732">Signal</keyword>
<reference evidence="2 3" key="1">
    <citation type="journal article" date="2017" name="Gigascience">
        <title>Genome sequence of the small brown planthopper, Laodelphax striatellus.</title>
        <authorList>
            <person name="Zhu J."/>
            <person name="Jiang F."/>
            <person name="Wang X."/>
            <person name="Yang P."/>
            <person name="Bao Y."/>
            <person name="Zhao W."/>
            <person name="Wang W."/>
            <person name="Lu H."/>
            <person name="Wang Q."/>
            <person name="Cui N."/>
            <person name="Li J."/>
            <person name="Chen X."/>
            <person name="Luo L."/>
            <person name="Yu J."/>
            <person name="Kang L."/>
            <person name="Cui F."/>
        </authorList>
    </citation>
    <scope>NUCLEOTIDE SEQUENCE [LARGE SCALE GENOMIC DNA]</scope>
    <source>
        <strain evidence="2">Lst14</strain>
    </source>
</reference>
<sequence length="105" mass="12244">MLISPFLICFFFLHSTYFDRNGFALAARLHKIVSAYSSIHTRNHIPDIQIHDVETDNLPENFEDTRDSKQGSNIKINNHEAYNLNALADKPQYINEILEQVLRNR</sequence>
<feature type="chain" id="PRO_5019832261" evidence="1">
    <location>
        <begin position="19"/>
        <end position="105"/>
    </location>
</feature>
<dbReference type="InParanoid" id="A0A482XJ13"/>
<gene>
    <name evidence="2" type="ORF">LSTR_LSTR004758</name>
</gene>